<evidence type="ECO:0000256" key="6">
    <source>
        <dbReference type="ARBA" id="ARBA00022630"/>
    </source>
</evidence>
<evidence type="ECO:0000256" key="13">
    <source>
        <dbReference type="ARBA" id="ARBA00023315"/>
    </source>
</evidence>
<dbReference type="EMBL" id="CP012673">
    <property type="protein sequence ID" value="AUX43604.1"/>
    <property type="molecule type" value="Genomic_DNA"/>
</dbReference>
<dbReference type="GO" id="GO:0004499">
    <property type="term" value="F:N,N-dimethylaniline monooxygenase activity"/>
    <property type="evidence" value="ECO:0007669"/>
    <property type="project" value="InterPro"/>
</dbReference>
<dbReference type="FunFam" id="3.40.47.10:FF:000019">
    <property type="entry name" value="Polyketide synthase type I"/>
    <property type="match status" value="3"/>
</dbReference>
<feature type="active site" description="Proton donor; for dehydratase activity" evidence="15">
    <location>
        <position position="829"/>
    </location>
</feature>
<evidence type="ECO:0000256" key="7">
    <source>
        <dbReference type="ARBA" id="ARBA00022679"/>
    </source>
</evidence>
<dbReference type="InterPro" id="IPR014030">
    <property type="entry name" value="Ketoacyl_synth_N"/>
</dbReference>
<evidence type="ECO:0000256" key="12">
    <source>
        <dbReference type="ARBA" id="ARBA00023268"/>
    </source>
</evidence>
<feature type="domain" description="Ketosynthase family 3 (KS3)" evidence="18">
    <location>
        <begin position="2318"/>
        <end position="2745"/>
    </location>
</feature>
<dbReference type="GO" id="GO:0050661">
    <property type="term" value="F:NADP binding"/>
    <property type="evidence" value="ECO:0007669"/>
    <property type="project" value="InterPro"/>
</dbReference>
<dbReference type="CDD" id="cd00833">
    <property type="entry name" value="PKS"/>
    <property type="match status" value="3"/>
</dbReference>
<feature type="region of interest" description="Disordered" evidence="16">
    <location>
        <begin position="2286"/>
        <end position="2313"/>
    </location>
</feature>
<dbReference type="Proteomes" id="UP000238348">
    <property type="component" value="Chromosome"/>
</dbReference>
<dbReference type="InterPro" id="IPR000960">
    <property type="entry name" value="Flavin_mOase"/>
</dbReference>
<protein>
    <recommendedName>
        <fullName evidence="22">Polyketide synthase</fullName>
    </recommendedName>
</protein>
<dbReference type="PROSITE" id="PS00606">
    <property type="entry name" value="KS3_1"/>
    <property type="match status" value="2"/>
</dbReference>
<feature type="region of interest" description="C-terminal hotdog fold" evidence="15">
    <location>
        <begin position="764"/>
        <end position="908"/>
    </location>
</feature>
<dbReference type="SUPFAM" id="SSF53335">
    <property type="entry name" value="S-adenosyl-L-methionine-dependent methyltransferases"/>
    <property type="match status" value="1"/>
</dbReference>
<dbReference type="GO" id="GO:0004312">
    <property type="term" value="F:fatty acid synthase activity"/>
    <property type="evidence" value="ECO:0007669"/>
    <property type="project" value="TreeGrafter"/>
</dbReference>
<dbReference type="InterPro" id="IPR009081">
    <property type="entry name" value="PP-bd_ACP"/>
</dbReference>
<feature type="active site" description="Proton acceptor; for dehydratase activity" evidence="15">
    <location>
        <position position="2964"/>
    </location>
</feature>
<keyword evidence="10" id="KW-0521">NADP</keyword>
<keyword evidence="12" id="KW-0511">Multifunctional enzyme</keyword>
<dbReference type="SUPFAM" id="SSF53901">
    <property type="entry name" value="Thiolase-like"/>
    <property type="match status" value="3"/>
</dbReference>
<dbReference type="Pfam" id="PF08659">
    <property type="entry name" value="KR"/>
    <property type="match status" value="2"/>
</dbReference>
<dbReference type="InterPro" id="IPR042104">
    <property type="entry name" value="PKS_dehydratase_sf"/>
</dbReference>
<dbReference type="Pfam" id="PF14765">
    <property type="entry name" value="PS-DH"/>
    <property type="match status" value="2"/>
</dbReference>
<feature type="compositionally biased region" description="Basic and acidic residues" evidence="16">
    <location>
        <begin position="2923"/>
        <end position="2938"/>
    </location>
</feature>
<dbReference type="SMART" id="SM00829">
    <property type="entry name" value="PKS_ER"/>
    <property type="match status" value="1"/>
</dbReference>
<evidence type="ECO:0000313" key="20">
    <source>
        <dbReference type="EMBL" id="AUX43604.1"/>
    </source>
</evidence>
<dbReference type="Gene3D" id="1.10.1200.10">
    <property type="entry name" value="ACP-like"/>
    <property type="match status" value="2"/>
</dbReference>
<feature type="region of interest" description="N-terminal hotdog fold" evidence="15">
    <location>
        <begin position="623"/>
        <end position="748"/>
    </location>
</feature>
<dbReference type="Gene3D" id="3.40.50.150">
    <property type="entry name" value="Vaccinia Virus protein VP39"/>
    <property type="match status" value="1"/>
</dbReference>
<evidence type="ECO:0000259" key="17">
    <source>
        <dbReference type="PROSITE" id="PS50075"/>
    </source>
</evidence>
<dbReference type="Gene3D" id="1.10.1240.100">
    <property type="match status" value="3"/>
</dbReference>
<evidence type="ECO:0000256" key="11">
    <source>
        <dbReference type="ARBA" id="ARBA00023002"/>
    </source>
</evidence>
<dbReference type="InterPro" id="IPR011032">
    <property type="entry name" value="GroES-like_sf"/>
</dbReference>
<sequence length="4952" mass="526895">MVPSHEGEAHVEPEDVAVIGIACRFPGAADHRAYWRNIEASVVSVDEIPSARWDWRSLCREAGLEENGSPLRWGGFLDEIDLFDPEFFSISPREAHAMDPQQRIMLQLAWACLEDAGYPASRVKGTNVGIFVGVCNYDYKELQDRCGETIGGHTLTGTANTIVPNRISYELDLHGPSVSTDTACSSSLYAIHEAVSSLRRGECGMALAGGVNLLACGERYVSMAKLGMLSSAGLCNTFDADADGYVRAEGAGLVLLKPLERALHDRDFIYGVIKGSAVNHGGRARTLTAPNTFAQSRVLAAAWKRAGVSPETLGYIEAHGTGTPLGDPIEMHGLLRAFGQLARGSGAAQPEKPTCGIGSIKANIGHAEAAAGIAGVIKVLLAFQHGVRPGMPRFRRINPRIKLEGKPLFVVDKSQPWERLRDADGNPQPRRAGVSSFGFGGANAHVVLEERLAPEDPVRDAQTTGPAVVPLSAKNPERLREMAGALASFLAERRGSVDLRDVAHTLQIGREPMASRAAVIAADLDALIAGLDAVARGVEEAPGVLRGEVSERKEEAAVARSDGGEAAAPAEIASRWVHGGDVDWAAADPGAQGRRIPLPTYPFARHRYWLPGLRSPAPSAREGAAPGAARPAIGRPCPLHEGRCTLIEIEPSDPRLRDHVVDGRPIAPAALTLDLVAAVARAGGAAPIRLREVSWIRPLESAAGAALACHVELTPRGDELAFEIFTVPGGAGREVSCRGIVDPRPATGGAPERRDVAAIEARCAAREGAAARYSALGLVGLDYGATYRVLRRLSWSDREALGALEAPQPAPGDRAREPGASPLRPDILDGALQTASALLDLEAYGAPLPAELALIEVHAPLPREGFVHVARGGAGADCFDLEILDGAGAVCAALRGLAIVRRRAARPGMFYRPAFRPLERRDDVVPEAGEGSVLLVGLAPQRDLMLRIAAEHRGEQARVIVLGDHTAPVSPREWTLAPADAEGLARCLDGLGGVRALYFLGALSDPASPPDDLDAIERCQARGALTLLRFVQALDRKSLLRDGTAIRAFTNGAFAVSPADEVVPHGASVVGLALSIAREHPALRVTCADLPAVIEADDALVSAMTRRDLPPFAVTAIRGGVHLARALEPLRLERGELALRPRGVYLILGGASGIGLETAVLFAERARARVAVVGRRPLDAELSRRLERVRSAGGEVLYCQADGASRADMERAVREVWDTFGPINGVVHSAVELADRPLEGMDDAAFRAALAPKVQASVVLAAVTAREPLDFTVFYSSAISYRGNAGQGNYAAGCTFQESLAARLRKAGRRVQVVSWGFWGETGVVAGEGWLRKLARLGIRPISPAEGVDAIARILASPIDEVVALRADRAALADFGVREGAPVAAGAPARASEGALDLSSLARASEDAPALARQVEAFRELEELGGLGLIEALEALGALGEGASSPARAGLRERLAPAPGFERLADAMLELLRRAGHLEGAGGSLRLSERSREHLARRSHRALVEGFAAFERRHPDLLPHARLLGACIEALPSVVRGERLATDVLFAPETRPHVERVYREGAVGAYGRAAASAVREIVARRAASSTSPIRLIEVGAGTGGTTGHVIAALAGAPGRVEYVYTDVSPAFLRLGEERFGPRHAPMRFARLDIEAHPEDQGFDRGSADIVLAANVLHATRDVAETLRHLKWLLAAGGHLLLCETREVQLFTTLTFGLLDGWWRFTDPERRLPHAPLLDVARWRRELAERGFRAIQAASLTGDEHEPLAQCLIAAESDGAVAARAPAPAAARAERPEARRSEPAPERAGADSAASLKAAVLELVLGELARATQRAPAGIDAERPFAELGVDSIVGADVAQGLSRAMGLPLKTTSLFEFPTAAALAEHLCAAHPAALRARLGVAEPPARPAPAERREEPPARSASAERREEPPARPAPPAEASVVARVPRAIAARGETCPGVVLHMPGSIDDVHVEPVVVGPPGPGEVQIRVHAFALNFGDLLCVRGLYPTMPEYPFVPGFEVAGTVHRVGSEVDGLRPGDEVVALTGAALGGHAALVNTPAIVTVKKPRGLRFDEAAALPVAFVTAHAALELAAPVAGERILIQTAAGGVGAMAVQLAQQRGLEIFATAGSAEKCEHLRRQGVALAIDYRATDFARAISERTGGQGVDIVLNMLPGDALQKGLDLLAPGGRYVEIAMTALQQARAVDLSRLVANQSIVSVDLRRTLLSRPARVRRALEEMVALVEAGRLRPNVGRTFAFDDWREAYRYLDGARNVGKVVVTGVALDRERAAASPERAAASREPRGPSPELGAAGAARAERPELEPIAIVGASGRFPGAADLEAFWRNLAAGVCSVTRARVEDWPIAIRDIPGAGDDVAPAALYGGYLEDIDRFDPLFFRISGAEAVLMDPQQRLFLEESWKALEDAAIAPSSLDGQRCGIFLGAAPGDYDDVLGAAGERIEAHTFTGNEASIGAARLAYLLNLKGPTLTIGTACSSSLVALHYACQSLRGGECDLALVGGAFVNTTPRFHVLASRAGMLSPNGRCRTFDEGADGFVPGEGVGVLVLKPLARALADRDLIRGVIVATGVNQDGRTSGITAPSAAAQVALLESVHEAGGVDPGTIELMECHGTGTPLGDPIEMSALTRAFRSDAGAPRACAVGSVKTNIGHTVTAAGVAGVLKALLAIERRALPPTLHFERLNPRIDLEGSPFFVNTELRPWPPSGDPRRPRRAAVSSFGFSGTNAHAVIEEPPPMPARSGEPSGREPFCFCLSATTGEALRRRSGDLLAWIQRHGREHRAGDVSFTLLSGRSHHPERLALVARDLDELAAQLEDELAGRPVARARRGARSEDPRARAVDGERCRRIVAELEEAARDRGALMVELAELYVRGADAELRALFQAGDFRRVRLPAYPFAQERYWPRGARRRSAGEPRSERGGAHPLVDRRLANGGAPLFEKTFTPGDAWVRDHLVWGQPTAPGAVFLEMARAAAAQAGAEVRRISSATWLQPLQVAAGPVAVAIHLEPQPAGGALRCQMTSGEGRAVHVDLQLSPAPAHAPPPLDLASIRRRLPERLSGDACRSRLLGHGLAFGPALRALKEVLRSGDEALAAFEPGLDGDLEGDGLVLLPSIIDGAWQALVALLPSDEPAPFRPFSLEGFTWYEPLGRAAFVHIARSGPEAGRYLRFSLAFADATGRVLAQMDHFTVARAEAPAPRALAREAAAAGGASSLFFEPVWRSMDPGADPSARAPRRVLVIDGDDDDGLRDALASRLGRLSPGGAPDVARISLAERGEGDEDPGLERAIERARPELIVACWPSRLGSPPGWSGEGAEDALRRRALPFYRLSRALSRLGAGVRLMCVRAGSRDTSAPFFEALAGLLRTLTLEQPACAAQLIALDGAPSAGPEEISDVVLREWAAAAPLAREIRYAEGQRQVRDLAEWRPQAGGAAPSPWRRGGVYLVAGGAGGIGRVVAEHLAREAEARLVLLGRSELGGDAQRWLDGLKRLGGSATYTRVDVTRREDVRAAVEQARDRHGALHGVVHAAGVLRDGLLARKAERDVEAVLRAKVLGAVHLDEAVADGPLDLFVLFSSLAGLTGNEGQADYAYANRFLAGFAAWREARCSEGARSGRTLAVDWPLWAEGGFAIPGPVRERMAAVAGLLPMPAEAGLAALRACLQRPGPSLSVMYGREATMRVFLSGFREHALAGPASAPVASAGAGGAERAVGAELHAAAERLLQERFAELLQIPASRLRPDEPFERYGIDSMMAARITSRLEDDLGELPKTLLFEHQSLASLARCLVAEHGAKLAALSAARPAPAAATSTPAAEPAATSAPVATSAPAAATSVHPGPEGAGPTPDRARAFEDIAIIGLAGRYPKAPDLDTFWQNLVEGRDCIEEIPPERWDVARYADMDPSRTERPHGKWGGFVADHDMFDPLFFHIAPREAEVMDPQERLFLEIAWAALEDAGYSRSTARRAFDRRIGVFAGVMWSDYQLYGVGQGADGRGLRLSSSFASIANRVSFALDATGPSMAVDTMCSSSLTAVILACQSLSRGECHAAIAGGVNLSLHPNKFVYLAQQKFLSSDGRCRSFGEGGDGYVPGEGVGAVVLKPLRRAVADGDHIYGVIKGAALNHGGMTHGYTVPNPDAQAALIREALETSGIDPATLGYIEAHGTGTALGDPIELRALARALGGARPGGPLCAVGSVKSNIGHLESAAGIAGLTKVLLQLRHRLLVPSIHADTLNRNVDFGALPLWVQRELAPWEHPASGARGGHPRRAGLSSFGAGGANAHVVVEEHLADEGAAPRAGAGSPELLPLSAATEERLVAYAQSLLGFIARARRSGEPLPSLADIAYTLQVGREPLDRRLAIVATDIARWEDSLARFVAGERAIQGMYLGSPGEAPPPGAPEGAGGAPESAGLLAMGRPLSEPELALLAARWVSSQDEVDWTALPRSGRPRRVSLPTYPFARRRCWAPRRPADEPARSAAAPEAKPARPSVKAPALGRRADAYCIIGGGPTGIGTAKCLLQRGVPVEIIEREDDFGGVWNFGAPSGRVYESTHLISSKLNTQFSDYPMPEEYPHYPDRRMFLRYLRDMARHFGLYDRARLRTSVERIEPEGDAWRVVTSDGDARLYRGVVVANGLQRKPKYPDLPGTFTGETLHTADYRSSSSLRGKRVLIIGGGNSGCDIAVDVCSAAAAVFHSMRRPYYFMPKFIEGRPTQEWLMDLPRRLGEGVDVWPHVSRVFKLAGFDPADYGLGAPEYRIDQAHPVINSHYLCHVGQGDIVPKRDVASLDGRRVTFTDGSAVEVDCILYATGYTPHFPFLDERHLRWTNGRPDMFLRMFHREYDNLFLVGFVNAAAGLGNVVNAMGNLLAAYLRAREQQTPGFRRFRALVSGPDPDLGEQNFLRSDRHAFEVDLWKMIRAISFFRAKLEVAATDAPSGSSVAVTPLQTPHENTGNP</sequence>
<dbReference type="Pfam" id="PF13602">
    <property type="entry name" value="ADH_zinc_N_2"/>
    <property type="match status" value="1"/>
</dbReference>
<dbReference type="InterPro" id="IPR020806">
    <property type="entry name" value="PKS_PP-bd"/>
</dbReference>
<dbReference type="SUPFAM" id="SSF51905">
    <property type="entry name" value="FAD/NAD(P)-binding domain"/>
    <property type="match status" value="2"/>
</dbReference>
<dbReference type="InterPro" id="IPR014031">
    <property type="entry name" value="Ketoacyl_synth_C"/>
</dbReference>
<evidence type="ECO:0000256" key="9">
    <source>
        <dbReference type="ARBA" id="ARBA00022827"/>
    </source>
</evidence>
<evidence type="ECO:0000259" key="19">
    <source>
        <dbReference type="PROSITE" id="PS52019"/>
    </source>
</evidence>
<name>A0A2L0EWC8_SORCE</name>
<feature type="compositionally biased region" description="Low complexity" evidence="16">
    <location>
        <begin position="4477"/>
        <end position="4490"/>
    </location>
</feature>
<dbReference type="SMART" id="SM00825">
    <property type="entry name" value="PKS_KS"/>
    <property type="match status" value="3"/>
</dbReference>
<dbReference type="GO" id="GO:0004315">
    <property type="term" value="F:3-oxoacyl-[acyl-carrier-protein] synthase activity"/>
    <property type="evidence" value="ECO:0007669"/>
    <property type="project" value="InterPro"/>
</dbReference>
<evidence type="ECO:0000256" key="4">
    <source>
        <dbReference type="ARBA" id="ARBA00022490"/>
    </source>
</evidence>
<dbReference type="PANTHER" id="PTHR43775:SF37">
    <property type="entry name" value="SI:DKEY-61P9.11"/>
    <property type="match status" value="1"/>
</dbReference>
<dbReference type="InterPro" id="IPR020807">
    <property type="entry name" value="PKS_DH"/>
</dbReference>
<dbReference type="Pfam" id="PF08240">
    <property type="entry name" value="ADH_N"/>
    <property type="match status" value="1"/>
</dbReference>
<feature type="active site" description="Proton donor; for dehydratase activity" evidence="15">
    <location>
        <position position="3126"/>
    </location>
</feature>
<dbReference type="RefSeq" id="WP_104982262.1">
    <property type="nucleotide sequence ID" value="NZ_CP012673.1"/>
</dbReference>
<evidence type="ECO:0000313" key="21">
    <source>
        <dbReference type="Proteomes" id="UP000238348"/>
    </source>
</evidence>
<dbReference type="SUPFAM" id="SSF51735">
    <property type="entry name" value="NAD(P)-binding Rossmann-fold domains"/>
    <property type="match status" value="5"/>
</dbReference>
<dbReference type="Pfam" id="PF22336">
    <property type="entry name" value="RhiE-like_linker"/>
    <property type="match status" value="2"/>
</dbReference>
<dbReference type="CDD" id="cd08953">
    <property type="entry name" value="KR_2_SDR_x"/>
    <property type="match status" value="2"/>
</dbReference>
<feature type="domain" description="Carrier" evidence="17">
    <location>
        <begin position="3721"/>
        <end position="3797"/>
    </location>
</feature>
<keyword evidence="5" id="KW-0597">Phosphoprotein</keyword>
<evidence type="ECO:0000256" key="16">
    <source>
        <dbReference type="SAM" id="MobiDB-lite"/>
    </source>
</evidence>
<feature type="compositionally biased region" description="Basic and acidic residues" evidence="16">
    <location>
        <begin position="1787"/>
        <end position="1804"/>
    </location>
</feature>
<dbReference type="Pfam" id="PF21089">
    <property type="entry name" value="PKS_DH_N"/>
    <property type="match status" value="2"/>
</dbReference>
<evidence type="ECO:0000256" key="3">
    <source>
        <dbReference type="ARBA" id="ARBA00022450"/>
    </source>
</evidence>
<dbReference type="InterPro" id="IPR050091">
    <property type="entry name" value="PKS_NRPS_Biosynth_Enz"/>
</dbReference>
<dbReference type="InterPro" id="IPR020843">
    <property type="entry name" value="ER"/>
</dbReference>
<feature type="region of interest" description="Disordered" evidence="16">
    <location>
        <begin position="2918"/>
        <end position="2938"/>
    </location>
</feature>
<evidence type="ECO:0000256" key="5">
    <source>
        <dbReference type="ARBA" id="ARBA00022553"/>
    </source>
</evidence>
<dbReference type="InterPro" id="IPR057326">
    <property type="entry name" value="KR_dom"/>
</dbReference>
<dbReference type="InterPro" id="IPR018201">
    <property type="entry name" value="Ketoacyl_synth_AS"/>
</dbReference>
<dbReference type="SUPFAM" id="SSF47336">
    <property type="entry name" value="ACP-like"/>
    <property type="match status" value="2"/>
</dbReference>
<feature type="compositionally biased region" description="Low complexity" evidence="16">
    <location>
        <begin position="2302"/>
        <end position="2311"/>
    </location>
</feature>
<dbReference type="InterPro" id="IPR036291">
    <property type="entry name" value="NAD(P)-bd_dom_sf"/>
</dbReference>
<dbReference type="PROSITE" id="PS00012">
    <property type="entry name" value="PHOSPHOPANTETHEINE"/>
    <property type="match status" value="2"/>
</dbReference>
<dbReference type="SMART" id="SM01294">
    <property type="entry name" value="PKS_PP_betabranch"/>
    <property type="match status" value="1"/>
</dbReference>
<gene>
    <name evidence="20" type="ORF">SOCE26_050540</name>
</gene>
<dbReference type="InterPro" id="IPR036188">
    <property type="entry name" value="FAD/NAD-bd_sf"/>
</dbReference>
<evidence type="ECO:0000256" key="1">
    <source>
        <dbReference type="ARBA" id="ARBA00004496"/>
    </source>
</evidence>
<evidence type="ECO:0000256" key="8">
    <source>
        <dbReference type="ARBA" id="ARBA00022737"/>
    </source>
</evidence>
<feature type="region of interest" description="Disordered" evidence="16">
    <location>
        <begin position="4389"/>
        <end position="4413"/>
    </location>
</feature>
<feature type="domain" description="Ketosynthase family 3 (KS3)" evidence="18">
    <location>
        <begin position="13"/>
        <end position="450"/>
    </location>
</feature>
<feature type="region of interest" description="N-terminal hotdog fold" evidence="15">
    <location>
        <begin position="2935"/>
        <end position="3051"/>
    </location>
</feature>
<dbReference type="Pfam" id="PF08242">
    <property type="entry name" value="Methyltransf_12"/>
    <property type="match status" value="1"/>
</dbReference>
<evidence type="ECO:0000256" key="14">
    <source>
        <dbReference type="ARBA" id="ARBA00054155"/>
    </source>
</evidence>
<dbReference type="SMART" id="SM00823">
    <property type="entry name" value="PKS_PP"/>
    <property type="match status" value="2"/>
</dbReference>
<dbReference type="InterPro" id="IPR020841">
    <property type="entry name" value="PKS_Beta-ketoAc_synthase_dom"/>
</dbReference>
<dbReference type="InterPro" id="IPR013217">
    <property type="entry name" value="Methyltransf_12"/>
</dbReference>
<feature type="region of interest" description="Disordered" evidence="16">
    <location>
        <begin position="1900"/>
        <end position="1936"/>
    </location>
</feature>
<feature type="compositionally biased region" description="Basic and acidic residues" evidence="16">
    <location>
        <begin position="1906"/>
        <end position="1927"/>
    </location>
</feature>
<evidence type="ECO:0000256" key="2">
    <source>
        <dbReference type="ARBA" id="ARBA00004792"/>
    </source>
</evidence>
<dbReference type="Pfam" id="PF02801">
    <property type="entry name" value="Ketoacyl-synt_C"/>
    <property type="match status" value="3"/>
</dbReference>
<dbReference type="InterPro" id="IPR013968">
    <property type="entry name" value="PKS_KR"/>
</dbReference>
<feature type="domain" description="PKS/mFAS DH" evidence="19">
    <location>
        <begin position="2935"/>
        <end position="3208"/>
    </location>
</feature>
<feature type="active site" description="Proton acceptor; for dehydratase activity" evidence="15">
    <location>
        <position position="659"/>
    </location>
</feature>
<feature type="region of interest" description="Disordered" evidence="16">
    <location>
        <begin position="4469"/>
        <end position="4492"/>
    </location>
</feature>
<dbReference type="InterPro" id="IPR049551">
    <property type="entry name" value="PKS_DH_C"/>
</dbReference>
<proteinExistence type="predicted"/>
<comment type="pathway">
    <text evidence="2">Antibiotic biosynthesis.</text>
</comment>
<dbReference type="PRINTS" id="PR00370">
    <property type="entry name" value="FMOXYGENASE"/>
</dbReference>
<dbReference type="Gene3D" id="3.90.180.10">
    <property type="entry name" value="Medium-chain alcohol dehydrogenases, catalytic domain"/>
    <property type="match status" value="1"/>
</dbReference>
<dbReference type="InterPro" id="IPR006162">
    <property type="entry name" value="Ppantetheine_attach_site"/>
</dbReference>
<keyword evidence="4" id="KW-0963">Cytoplasm</keyword>
<feature type="domain" description="Carrier" evidence="17">
    <location>
        <begin position="1806"/>
        <end position="1887"/>
    </location>
</feature>
<dbReference type="Pfam" id="PF22621">
    <property type="entry name" value="CurL-like_PKS_C"/>
    <property type="match status" value="1"/>
</dbReference>
<dbReference type="InterPro" id="IPR049900">
    <property type="entry name" value="PKS_mFAS_DH"/>
</dbReference>
<dbReference type="InterPro" id="IPR029063">
    <property type="entry name" value="SAM-dependent_MTases_sf"/>
</dbReference>
<keyword evidence="11" id="KW-0560">Oxidoreductase</keyword>
<dbReference type="Gene3D" id="3.40.47.10">
    <property type="match status" value="3"/>
</dbReference>
<dbReference type="Pfam" id="PF00109">
    <property type="entry name" value="ketoacyl-synt"/>
    <property type="match status" value="3"/>
</dbReference>
<keyword evidence="7" id="KW-0808">Transferase</keyword>
<dbReference type="OrthoDB" id="9778690at2"/>
<accession>A0A2L0EWC8</accession>
<feature type="domain" description="PKS/mFAS DH" evidence="19">
    <location>
        <begin position="623"/>
        <end position="908"/>
    </location>
</feature>
<comment type="function">
    <text evidence="14">Involved in production of the polyketide antibiotic thailandamide.</text>
</comment>
<feature type="region of interest" description="Disordered" evidence="16">
    <location>
        <begin position="804"/>
        <end position="825"/>
    </location>
</feature>
<keyword evidence="6" id="KW-0285">Flavoprotein</keyword>
<organism evidence="20 21">
    <name type="scientific">Sorangium cellulosum</name>
    <name type="common">Polyangium cellulosum</name>
    <dbReference type="NCBI Taxonomy" id="56"/>
    <lineage>
        <taxon>Bacteria</taxon>
        <taxon>Pseudomonadati</taxon>
        <taxon>Myxococcota</taxon>
        <taxon>Polyangia</taxon>
        <taxon>Polyangiales</taxon>
        <taxon>Polyangiaceae</taxon>
        <taxon>Sorangium</taxon>
    </lineage>
</organism>
<evidence type="ECO:0000256" key="15">
    <source>
        <dbReference type="PROSITE-ProRule" id="PRU01363"/>
    </source>
</evidence>
<dbReference type="InterPro" id="IPR054514">
    <property type="entry name" value="RhiE-like_linker"/>
</dbReference>
<dbReference type="Pfam" id="PF00743">
    <property type="entry name" value="FMO-like"/>
    <property type="match status" value="1"/>
</dbReference>
<dbReference type="SUPFAM" id="SSF50129">
    <property type="entry name" value="GroES-like"/>
    <property type="match status" value="1"/>
</dbReference>
<dbReference type="PROSITE" id="PS50075">
    <property type="entry name" value="CARRIER"/>
    <property type="match status" value="2"/>
</dbReference>
<dbReference type="GO" id="GO:0050660">
    <property type="term" value="F:flavin adenine dinucleotide binding"/>
    <property type="evidence" value="ECO:0007669"/>
    <property type="project" value="InterPro"/>
</dbReference>
<feature type="region of interest" description="Disordered" evidence="16">
    <location>
        <begin position="3815"/>
        <end position="3852"/>
    </location>
</feature>
<evidence type="ECO:0000256" key="10">
    <source>
        <dbReference type="ARBA" id="ARBA00022857"/>
    </source>
</evidence>
<reference evidence="20 21" key="1">
    <citation type="submission" date="2015-09" db="EMBL/GenBank/DDBJ databases">
        <title>Sorangium comparison.</title>
        <authorList>
            <person name="Zaburannyi N."/>
            <person name="Bunk B."/>
            <person name="Overmann J."/>
            <person name="Mueller R."/>
        </authorList>
    </citation>
    <scope>NUCLEOTIDE SEQUENCE [LARGE SCALE GENOMIC DNA]</scope>
    <source>
        <strain evidence="20 21">So ce26</strain>
    </source>
</reference>
<dbReference type="SMART" id="SM00822">
    <property type="entry name" value="PKS_KR"/>
    <property type="match status" value="2"/>
</dbReference>
<keyword evidence="13" id="KW-0012">Acyltransferase</keyword>
<dbReference type="InterPro" id="IPR020946">
    <property type="entry name" value="Flavin_mOase-like"/>
</dbReference>
<dbReference type="PROSITE" id="PS52019">
    <property type="entry name" value="PKS_MFAS_DH"/>
    <property type="match status" value="2"/>
</dbReference>
<evidence type="ECO:0008006" key="22">
    <source>
        <dbReference type="Google" id="ProtNLM"/>
    </source>
</evidence>
<dbReference type="InterPro" id="IPR036736">
    <property type="entry name" value="ACP-like_sf"/>
</dbReference>
<dbReference type="PROSITE" id="PS52004">
    <property type="entry name" value="KS3_2"/>
    <property type="match status" value="3"/>
</dbReference>
<dbReference type="PANTHER" id="PTHR43775">
    <property type="entry name" value="FATTY ACID SYNTHASE"/>
    <property type="match status" value="1"/>
</dbReference>
<dbReference type="Gene3D" id="3.50.50.60">
    <property type="entry name" value="FAD/NAD(P)-binding domain"/>
    <property type="match status" value="1"/>
</dbReference>
<dbReference type="SMART" id="SM00826">
    <property type="entry name" value="PKS_DH"/>
    <property type="match status" value="2"/>
</dbReference>
<evidence type="ECO:0000259" key="18">
    <source>
        <dbReference type="PROSITE" id="PS52004"/>
    </source>
</evidence>
<feature type="domain" description="Ketosynthase family 3 (KS3)" evidence="18">
    <location>
        <begin position="3857"/>
        <end position="4289"/>
    </location>
</feature>
<comment type="subcellular location">
    <subcellularLocation>
        <location evidence="1">Cytoplasm</location>
    </subcellularLocation>
</comment>
<dbReference type="Gene3D" id="3.40.50.720">
    <property type="entry name" value="NAD(P)-binding Rossmann-like Domain"/>
    <property type="match status" value="3"/>
</dbReference>
<feature type="compositionally biased region" description="Low complexity" evidence="16">
    <location>
        <begin position="3815"/>
        <end position="3839"/>
    </location>
</feature>
<keyword evidence="9" id="KW-0274">FAD</keyword>
<feature type="region of interest" description="Disordered" evidence="16">
    <location>
        <begin position="1779"/>
        <end position="1806"/>
    </location>
</feature>
<dbReference type="InterPro" id="IPR016039">
    <property type="entry name" value="Thiolase-like"/>
</dbReference>
<dbReference type="InterPro" id="IPR013154">
    <property type="entry name" value="ADH-like_N"/>
</dbReference>
<keyword evidence="8" id="KW-0677">Repeat</keyword>
<keyword evidence="3" id="KW-0596">Phosphopantetheine</keyword>
<dbReference type="InterPro" id="IPR049552">
    <property type="entry name" value="PKS_DH_N"/>
</dbReference>
<dbReference type="GO" id="GO:0006633">
    <property type="term" value="P:fatty acid biosynthetic process"/>
    <property type="evidence" value="ECO:0007669"/>
    <property type="project" value="InterPro"/>
</dbReference>
<feature type="region of interest" description="C-terminal hotdog fold" evidence="15">
    <location>
        <begin position="3065"/>
        <end position="3208"/>
    </location>
</feature>
<dbReference type="Pfam" id="PF00550">
    <property type="entry name" value="PP-binding"/>
    <property type="match status" value="2"/>
</dbReference>
<dbReference type="GO" id="GO:0031177">
    <property type="term" value="F:phosphopantetheine binding"/>
    <property type="evidence" value="ECO:0007669"/>
    <property type="project" value="InterPro"/>
</dbReference>
<dbReference type="Gene3D" id="3.10.129.110">
    <property type="entry name" value="Polyketide synthase dehydratase"/>
    <property type="match status" value="2"/>
</dbReference>